<gene>
    <name evidence="3" type="ORF">P3W85_21730</name>
</gene>
<dbReference type="Pfam" id="PF03795">
    <property type="entry name" value="YCII"/>
    <property type="match status" value="1"/>
</dbReference>
<protein>
    <submittedName>
        <fullName evidence="3">YciI family protein</fullName>
    </submittedName>
</protein>
<evidence type="ECO:0000313" key="4">
    <source>
        <dbReference type="Proteomes" id="UP001216674"/>
    </source>
</evidence>
<organism evidence="3 4">
    <name type="scientific">Cupriavidus basilensis</name>
    <dbReference type="NCBI Taxonomy" id="68895"/>
    <lineage>
        <taxon>Bacteria</taxon>
        <taxon>Pseudomonadati</taxon>
        <taxon>Pseudomonadota</taxon>
        <taxon>Betaproteobacteria</taxon>
        <taxon>Burkholderiales</taxon>
        <taxon>Burkholderiaceae</taxon>
        <taxon>Cupriavidus</taxon>
    </lineage>
</organism>
<dbReference type="Proteomes" id="UP001216674">
    <property type="component" value="Unassembled WGS sequence"/>
</dbReference>
<name>A0ABT6ASF1_9BURK</name>
<dbReference type="PANTHER" id="PTHR37828:SF1">
    <property type="entry name" value="YCII-RELATED DOMAIN-CONTAINING PROTEIN"/>
    <property type="match status" value="1"/>
</dbReference>
<evidence type="ECO:0000259" key="2">
    <source>
        <dbReference type="Pfam" id="PF03795"/>
    </source>
</evidence>
<evidence type="ECO:0000256" key="1">
    <source>
        <dbReference type="ARBA" id="ARBA00007689"/>
    </source>
</evidence>
<dbReference type="Gene3D" id="3.30.70.1060">
    <property type="entry name" value="Dimeric alpha+beta barrel"/>
    <property type="match status" value="1"/>
</dbReference>
<keyword evidence="4" id="KW-1185">Reference proteome</keyword>
<comment type="similarity">
    <text evidence="1">Belongs to the YciI family.</text>
</comment>
<dbReference type="InterPro" id="IPR011008">
    <property type="entry name" value="Dimeric_a/b-barrel"/>
</dbReference>
<accession>A0ABT6ASF1</accession>
<dbReference type="RefSeq" id="WP_276266301.1">
    <property type="nucleotide sequence ID" value="NZ_JARJLM010000362.1"/>
</dbReference>
<dbReference type="InterPro" id="IPR005545">
    <property type="entry name" value="YCII"/>
</dbReference>
<comment type="caution">
    <text evidence="3">The sequence shown here is derived from an EMBL/GenBank/DDBJ whole genome shotgun (WGS) entry which is preliminary data.</text>
</comment>
<reference evidence="3 4" key="1">
    <citation type="submission" date="2023-03" db="EMBL/GenBank/DDBJ databases">
        <title>Draft assemblies of triclosan tolerant bacteria isolated from returned activated sludge.</title>
        <authorList>
            <person name="Van Hamelsveld S."/>
        </authorList>
    </citation>
    <scope>NUCLEOTIDE SEQUENCE [LARGE SCALE GENOMIC DNA]</scope>
    <source>
        <strain evidence="3 4">GW210010_S58</strain>
    </source>
</reference>
<feature type="domain" description="YCII-related" evidence="2">
    <location>
        <begin position="2"/>
        <end position="83"/>
    </location>
</feature>
<dbReference type="PANTHER" id="PTHR37828">
    <property type="entry name" value="GSR2449 PROTEIN"/>
    <property type="match status" value="1"/>
</dbReference>
<proteinExistence type="inferred from homology"/>
<dbReference type="EMBL" id="JARJLM010000362">
    <property type="protein sequence ID" value="MDF3835551.1"/>
    <property type="molecule type" value="Genomic_DNA"/>
</dbReference>
<sequence length="105" mass="11837">MMFIVLLHYVQPLETVEKYLQEHRAYLDQQFALGNFLTSGPQVPRIGGVILAHNLTREELDTVLARDPFYRERVAQFQIIEFTPSKFAAGAEAAFSVSALATPPK</sequence>
<evidence type="ECO:0000313" key="3">
    <source>
        <dbReference type="EMBL" id="MDF3835551.1"/>
    </source>
</evidence>
<dbReference type="SUPFAM" id="SSF54909">
    <property type="entry name" value="Dimeric alpha+beta barrel"/>
    <property type="match status" value="1"/>
</dbReference>